<accession>A0A564YNE7</accession>
<keyword evidence="12" id="KW-1185">Reference proteome</keyword>
<evidence type="ECO:0000313" key="12">
    <source>
        <dbReference type="Proteomes" id="UP000321570"/>
    </source>
</evidence>
<evidence type="ECO:0000256" key="5">
    <source>
        <dbReference type="ARBA" id="ARBA00022989"/>
    </source>
</evidence>
<keyword evidence="2" id="KW-0813">Transport</keyword>
<organism evidence="10 12">
    <name type="scientific">Hymenolepis diminuta</name>
    <name type="common">Rat tapeworm</name>
    <dbReference type="NCBI Taxonomy" id="6216"/>
    <lineage>
        <taxon>Eukaryota</taxon>
        <taxon>Metazoa</taxon>
        <taxon>Spiralia</taxon>
        <taxon>Lophotrochozoa</taxon>
        <taxon>Platyhelminthes</taxon>
        <taxon>Cestoda</taxon>
        <taxon>Eucestoda</taxon>
        <taxon>Cyclophyllidea</taxon>
        <taxon>Hymenolepididae</taxon>
        <taxon>Hymenolepis</taxon>
    </lineage>
</organism>
<keyword evidence="5 9" id="KW-1133">Transmembrane helix</keyword>
<protein>
    <recommendedName>
        <fullName evidence="13">t-SNARE coiled-coil homology domain-containing protein</fullName>
    </recommendedName>
</protein>
<reference evidence="10 12" key="1">
    <citation type="submission" date="2019-07" db="EMBL/GenBank/DDBJ databases">
        <authorList>
            <person name="Jastrzebski P J."/>
            <person name="Paukszto L."/>
            <person name="Jastrzebski P J."/>
        </authorList>
    </citation>
    <scope>NUCLEOTIDE SEQUENCE [LARGE SCALE GENOMIC DNA]</scope>
    <source>
        <strain evidence="10 12">WMS-il1</strain>
    </source>
</reference>
<keyword evidence="7 9" id="KW-0472">Membrane</keyword>
<dbReference type="EMBL" id="CABIJS010000333">
    <property type="protein sequence ID" value="VUZ49844.1"/>
    <property type="molecule type" value="Genomic_DNA"/>
</dbReference>
<name>A0A564YNE7_HYMDI</name>
<evidence type="ECO:0008006" key="13">
    <source>
        <dbReference type="Google" id="ProtNLM"/>
    </source>
</evidence>
<keyword evidence="3 9" id="KW-0812">Transmembrane</keyword>
<evidence type="ECO:0000256" key="4">
    <source>
        <dbReference type="ARBA" id="ARBA00022927"/>
    </source>
</evidence>
<comment type="subcellular location">
    <subcellularLocation>
        <location evidence="8">Endomembrane system</location>
        <topology evidence="8">Single-pass type IV membrane protein</topology>
    </subcellularLocation>
    <subcellularLocation>
        <location evidence="1">Golgi apparatus membrane</location>
    </subcellularLocation>
</comment>
<dbReference type="Proteomes" id="UP000321570">
    <property type="component" value="Unassembled WGS sequence"/>
</dbReference>
<feature type="transmembrane region" description="Helical" evidence="9">
    <location>
        <begin position="86"/>
        <end position="104"/>
    </location>
</feature>
<dbReference type="Gene3D" id="1.20.5.110">
    <property type="match status" value="1"/>
</dbReference>
<evidence type="ECO:0000256" key="9">
    <source>
        <dbReference type="SAM" id="Phobius"/>
    </source>
</evidence>
<dbReference type="GO" id="GO:0015031">
    <property type="term" value="P:protein transport"/>
    <property type="evidence" value="ECO:0007669"/>
    <property type="project" value="UniProtKB-KW"/>
</dbReference>
<evidence type="ECO:0000256" key="2">
    <source>
        <dbReference type="ARBA" id="ARBA00022448"/>
    </source>
</evidence>
<evidence type="ECO:0000256" key="3">
    <source>
        <dbReference type="ARBA" id="ARBA00022692"/>
    </source>
</evidence>
<dbReference type="AlphaFoldDB" id="A0A564YNE7"/>
<dbReference type="PANTHER" id="PTHR12791">
    <property type="entry name" value="GOLGI SNARE BET1-RELATED"/>
    <property type="match status" value="1"/>
</dbReference>
<sequence length="108" mass="12626">MHPPNRSWDNNGSHRRWILAADNEALASELCVKVDLLKELSKNIGQEVRDQNNFLDGTLSDMFTRSENMLRKALNRVGIIKRDQGYCGLSLYCQLFFFLCWILLKFSW</sequence>
<keyword evidence="6" id="KW-0333">Golgi apparatus</keyword>
<evidence type="ECO:0000256" key="1">
    <source>
        <dbReference type="ARBA" id="ARBA00004394"/>
    </source>
</evidence>
<evidence type="ECO:0000313" key="10">
    <source>
        <dbReference type="EMBL" id="VUZ48054.1"/>
    </source>
</evidence>
<dbReference type="CDD" id="cd15853">
    <property type="entry name" value="SNARE_Bet1"/>
    <property type="match status" value="1"/>
</dbReference>
<evidence type="ECO:0000256" key="6">
    <source>
        <dbReference type="ARBA" id="ARBA00023034"/>
    </source>
</evidence>
<evidence type="ECO:0000256" key="8">
    <source>
        <dbReference type="ARBA" id="ARBA00046280"/>
    </source>
</evidence>
<evidence type="ECO:0000313" key="11">
    <source>
        <dbReference type="EMBL" id="VUZ49844.1"/>
    </source>
</evidence>
<gene>
    <name evidence="10" type="ORF">WMSIL1_LOCUS7472</name>
    <name evidence="11" type="ORF">WMSIL1_LOCUS8858</name>
</gene>
<dbReference type="EMBL" id="CABIJS010000261">
    <property type="protein sequence ID" value="VUZ48054.1"/>
    <property type="molecule type" value="Genomic_DNA"/>
</dbReference>
<dbReference type="InterPro" id="IPR039899">
    <property type="entry name" value="BET1_SNARE"/>
</dbReference>
<evidence type="ECO:0000256" key="7">
    <source>
        <dbReference type="ARBA" id="ARBA00023136"/>
    </source>
</evidence>
<proteinExistence type="predicted"/>
<dbReference type="SUPFAM" id="SSF58038">
    <property type="entry name" value="SNARE fusion complex"/>
    <property type="match status" value="1"/>
</dbReference>
<keyword evidence="4" id="KW-0653">Protein transport</keyword>
<dbReference type="GO" id="GO:0000139">
    <property type="term" value="C:Golgi membrane"/>
    <property type="evidence" value="ECO:0007669"/>
    <property type="project" value="UniProtKB-SubCell"/>
</dbReference>